<dbReference type="InterPro" id="IPR010663">
    <property type="entry name" value="Znf_FPG/IleRS"/>
</dbReference>
<keyword evidence="10 20" id="KW-0863">Zinc-finger</keyword>
<dbReference type="PROSITE" id="PS01242">
    <property type="entry name" value="ZF_FPG_1"/>
    <property type="match status" value="1"/>
</dbReference>
<dbReference type="FunFam" id="1.10.8.50:FF:000003">
    <property type="entry name" value="Formamidopyrimidine-DNA glycosylase"/>
    <property type="match status" value="1"/>
</dbReference>
<keyword evidence="9" id="KW-0227">DNA damage</keyword>
<evidence type="ECO:0000259" key="22">
    <source>
        <dbReference type="PROSITE" id="PS51068"/>
    </source>
</evidence>
<evidence type="ECO:0000256" key="4">
    <source>
        <dbReference type="ARBA" id="ARBA00011245"/>
    </source>
</evidence>
<dbReference type="SUPFAM" id="SSF81624">
    <property type="entry name" value="N-terminal domain of MutM-like DNA repair proteins"/>
    <property type="match status" value="1"/>
</dbReference>
<dbReference type="NCBIfam" id="NF002211">
    <property type="entry name" value="PRK01103.1"/>
    <property type="match status" value="1"/>
</dbReference>
<sequence length="269" mass="31119">MPELPEVETTVRAINKFKNKTLKEIVIHNKNLRWKVEKKVETKTKNKKVIDITRRAKYIILHLTNFNLMIHLGMSGKLRIQNNKNNFFRKHDHAELIFNDEKIIFNDVRRFGSIHLTKDYKNHFLIKGLGIEPLSSLFNKNYLLDVCKKSNLNIKKLIMDQKKIVGVGNIYASESLFLAKVDPNKLSKIITIDECEEIVKSIKKVLKYAIKMGGTTLKDFYSADGSEGYFNLELNVYGRNDKNCKICGSKIIKTVIGQRATFFCQNCQT</sequence>
<dbReference type="CDD" id="cd08966">
    <property type="entry name" value="EcFpg-like_N"/>
    <property type="match status" value="1"/>
</dbReference>
<dbReference type="GO" id="GO:0034039">
    <property type="term" value="F:8-oxo-7,8-dihydroguanine DNA N-glycosylase activity"/>
    <property type="evidence" value="ECO:0007669"/>
    <property type="project" value="TreeGrafter"/>
</dbReference>
<dbReference type="GO" id="GO:0008270">
    <property type="term" value="F:zinc ion binding"/>
    <property type="evidence" value="ECO:0007669"/>
    <property type="project" value="UniProtKB-KW"/>
</dbReference>
<dbReference type="GO" id="GO:0006284">
    <property type="term" value="P:base-excision repair"/>
    <property type="evidence" value="ECO:0007669"/>
    <property type="project" value="InterPro"/>
</dbReference>
<dbReference type="AlphaFoldDB" id="A0A520N1S7"/>
<proteinExistence type="inferred from homology"/>
<protein>
    <recommendedName>
        <fullName evidence="7">Formamidopyrimidine-DNA glycosylase</fullName>
        <ecNumber evidence="5">3.2.2.23</ecNumber>
        <ecNumber evidence="6">4.2.99.18</ecNumber>
    </recommendedName>
    <alternativeName>
        <fullName evidence="18">DNA-(apurinic or apyrimidinic site) lyase MutM</fullName>
    </alternativeName>
</protein>
<dbReference type="SMART" id="SM00898">
    <property type="entry name" value="Fapy_DNA_glyco"/>
    <property type="match status" value="1"/>
</dbReference>
<evidence type="ECO:0000256" key="15">
    <source>
        <dbReference type="ARBA" id="ARBA00023239"/>
    </source>
</evidence>
<dbReference type="EMBL" id="SHBH01000003">
    <property type="protein sequence ID" value="RZO27385.1"/>
    <property type="molecule type" value="Genomic_DNA"/>
</dbReference>
<evidence type="ECO:0000256" key="5">
    <source>
        <dbReference type="ARBA" id="ARBA00012024"/>
    </source>
</evidence>
<dbReference type="Gene3D" id="1.10.8.50">
    <property type="match status" value="1"/>
</dbReference>
<dbReference type="InterPro" id="IPR015886">
    <property type="entry name" value="H2TH_FPG"/>
</dbReference>
<name>A0A520N1S7_9GAMM</name>
<comment type="similarity">
    <text evidence="3">Belongs to the FPG family.</text>
</comment>
<dbReference type="EC" id="4.2.99.18" evidence="6"/>
<dbReference type="NCBIfam" id="TIGR00577">
    <property type="entry name" value="fpg"/>
    <property type="match status" value="1"/>
</dbReference>
<evidence type="ECO:0000256" key="2">
    <source>
        <dbReference type="ARBA" id="ARBA00001947"/>
    </source>
</evidence>
<dbReference type="PROSITE" id="PS51068">
    <property type="entry name" value="FPG_CAT"/>
    <property type="match status" value="1"/>
</dbReference>
<evidence type="ECO:0000256" key="11">
    <source>
        <dbReference type="ARBA" id="ARBA00022801"/>
    </source>
</evidence>
<comment type="catalytic activity">
    <reaction evidence="19">
        <text>2'-deoxyribonucleotide-(2'-deoxyribose 5'-phosphate)-2'-deoxyribonucleotide-DNA = a 3'-end 2'-deoxyribonucleotide-(2,3-dehydro-2,3-deoxyribose 5'-phosphate)-DNA + a 5'-end 5'-phospho-2'-deoxyribonucleoside-DNA + H(+)</text>
        <dbReference type="Rhea" id="RHEA:66592"/>
        <dbReference type="Rhea" id="RHEA-COMP:13180"/>
        <dbReference type="Rhea" id="RHEA-COMP:16897"/>
        <dbReference type="Rhea" id="RHEA-COMP:17067"/>
        <dbReference type="ChEBI" id="CHEBI:15378"/>
        <dbReference type="ChEBI" id="CHEBI:136412"/>
        <dbReference type="ChEBI" id="CHEBI:157695"/>
        <dbReference type="ChEBI" id="CHEBI:167181"/>
        <dbReference type="EC" id="4.2.99.18"/>
    </reaction>
</comment>
<dbReference type="Proteomes" id="UP000319384">
    <property type="component" value="Unassembled WGS sequence"/>
</dbReference>
<dbReference type="InterPro" id="IPR010979">
    <property type="entry name" value="Ribosomal_uS13-like_H2TH"/>
</dbReference>
<dbReference type="PANTHER" id="PTHR22993:SF9">
    <property type="entry name" value="FORMAMIDOPYRIMIDINE-DNA GLYCOSYLASE"/>
    <property type="match status" value="1"/>
</dbReference>
<evidence type="ECO:0000256" key="14">
    <source>
        <dbReference type="ARBA" id="ARBA00023204"/>
    </source>
</evidence>
<evidence type="ECO:0000256" key="10">
    <source>
        <dbReference type="ARBA" id="ARBA00022771"/>
    </source>
</evidence>
<dbReference type="SUPFAM" id="SSF57716">
    <property type="entry name" value="Glucocorticoid receptor-like (DNA-binding domain)"/>
    <property type="match status" value="1"/>
</dbReference>
<dbReference type="InterPro" id="IPR015887">
    <property type="entry name" value="DNA_glyclase_Znf_dom_DNA_BS"/>
</dbReference>
<feature type="domain" description="Formamidopyrimidine-DNA glycosylase catalytic" evidence="22">
    <location>
        <begin position="2"/>
        <end position="112"/>
    </location>
</feature>
<dbReference type="Pfam" id="PF06827">
    <property type="entry name" value="zf-FPG_IleRS"/>
    <property type="match status" value="1"/>
</dbReference>
<keyword evidence="8" id="KW-0479">Metal-binding</keyword>
<organism evidence="23 24">
    <name type="scientific">SAR86 cluster bacterium</name>
    <dbReference type="NCBI Taxonomy" id="2030880"/>
    <lineage>
        <taxon>Bacteria</taxon>
        <taxon>Pseudomonadati</taxon>
        <taxon>Pseudomonadota</taxon>
        <taxon>Gammaproteobacteria</taxon>
        <taxon>SAR86 cluster</taxon>
    </lineage>
</organism>
<dbReference type="InterPro" id="IPR000214">
    <property type="entry name" value="Znf_DNA_glyclase/AP_lyase"/>
</dbReference>
<gene>
    <name evidence="23" type="primary">mutM</name>
    <name evidence="23" type="ORF">EVA95_00610</name>
</gene>
<dbReference type="Pfam" id="PF06831">
    <property type="entry name" value="H2TH"/>
    <property type="match status" value="1"/>
</dbReference>
<evidence type="ECO:0000313" key="24">
    <source>
        <dbReference type="Proteomes" id="UP000319384"/>
    </source>
</evidence>
<dbReference type="GO" id="GO:0003684">
    <property type="term" value="F:damaged DNA binding"/>
    <property type="evidence" value="ECO:0007669"/>
    <property type="project" value="InterPro"/>
</dbReference>
<reference evidence="23 24" key="1">
    <citation type="submission" date="2019-02" db="EMBL/GenBank/DDBJ databases">
        <title>Prokaryotic population dynamics and viral predation in marine succession experiment using metagenomics: the confinement effect.</title>
        <authorList>
            <person name="Haro-Moreno J.M."/>
            <person name="Rodriguez-Valera F."/>
            <person name="Lopez-Perez M."/>
        </authorList>
    </citation>
    <scope>NUCLEOTIDE SEQUENCE [LARGE SCALE GENOMIC DNA]</scope>
    <source>
        <strain evidence="23">MED-G162</strain>
    </source>
</reference>
<keyword evidence="16" id="KW-0511">Multifunctional enzyme</keyword>
<keyword evidence="12" id="KW-0862">Zinc</keyword>
<evidence type="ECO:0000256" key="18">
    <source>
        <dbReference type="ARBA" id="ARBA00030638"/>
    </source>
</evidence>
<dbReference type="InterPro" id="IPR035937">
    <property type="entry name" value="FPG_N"/>
</dbReference>
<dbReference type="PROSITE" id="PS51066">
    <property type="entry name" value="ZF_FPG_2"/>
    <property type="match status" value="1"/>
</dbReference>
<dbReference type="GO" id="GO:0140078">
    <property type="term" value="F:class I DNA-(apurinic or apyrimidinic site) endonuclease activity"/>
    <property type="evidence" value="ECO:0007669"/>
    <property type="project" value="UniProtKB-EC"/>
</dbReference>
<dbReference type="PANTHER" id="PTHR22993">
    <property type="entry name" value="FORMAMIDOPYRIMIDINE-DNA GLYCOSYLASE"/>
    <property type="match status" value="1"/>
</dbReference>
<evidence type="ECO:0000256" key="7">
    <source>
        <dbReference type="ARBA" id="ARBA00016240"/>
    </source>
</evidence>
<dbReference type="Pfam" id="PF01149">
    <property type="entry name" value="Fapy_DNA_glyco"/>
    <property type="match status" value="1"/>
</dbReference>
<evidence type="ECO:0000259" key="21">
    <source>
        <dbReference type="PROSITE" id="PS51066"/>
    </source>
</evidence>
<dbReference type="SMART" id="SM01232">
    <property type="entry name" value="H2TH"/>
    <property type="match status" value="1"/>
</dbReference>
<evidence type="ECO:0000256" key="17">
    <source>
        <dbReference type="ARBA" id="ARBA00023295"/>
    </source>
</evidence>
<comment type="cofactor">
    <cofactor evidence="2">
        <name>Zn(2+)</name>
        <dbReference type="ChEBI" id="CHEBI:29105"/>
    </cofactor>
</comment>
<evidence type="ECO:0000256" key="19">
    <source>
        <dbReference type="ARBA" id="ARBA00044632"/>
    </source>
</evidence>
<keyword evidence="15 23" id="KW-0456">Lyase</keyword>
<comment type="catalytic activity">
    <reaction evidence="1">
        <text>Hydrolysis of DNA containing ring-opened 7-methylguanine residues, releasing 2,6-diamino-4-hydroxy-5-(N-methyl)formamidopyrimidine.</text>
        <dbReference type="EC" id="3.2.2.23"/>
    </reaction>
</comment>
<evidence type="ECO:0000256" key="16">
    <source>
        <dbReference type="ARBA" id="ARBA00023268"/>
    </source>
</evidence>
<comment type="caution">
    <text evidence="23">The sequence shown here is derived from an EMBL/GenBank/DDBJ whole genome shotgun (WGS) entry which is preliminary data.</text>
</comment>
<keyword evidence="13" id="KW-0238">DNA-binding</keyword>
<keyword evidence="11 23" id="KW-0378">Hydrolase</keyword>
<keyword evidence="17 23" id="KW-0326">Glycosidase</keyword>
<dbReference type="SUPFAM" id="SSF46946">
    <property type="entry name" value="S13-like H2TH domain"/>
    <property type="match status" value="1"/>
</dbReference>
<evidence type="ECO:0000256" key="8">
    <source>
        <dbReference type="ARBA" id="ARBA00022723"/>
    </source>
</evidence>
<comment type="subunit">
    <text evidence="4">Monomer.</text>
</comment>
<keyword evidence="14" id="KW-0234">DNA repair</keyword>
<dbReference type="InterPro" id="IPR020629">
    <property type="entry name" value="FPG_Glyclase"/>
</dbReference>
<evidence type="ECO:0000313" key="23">
    <source>
        <dbReference type="EMBL" id="RZO27385.1"/>
    </source>
</evidence>
<evidence type="ECO:0000256" key="13">
    <source>
        <dbReference type="ARBA" id="ARBA00023125"/>
    </source>
</evidence>
<evidence type="ECO:0000256" key="1">
    <source>
        <dbReference type="ARBA" id="ARBA00001668"/>
    </source>
</evidence>
<dbReference type="InterPro" id="IPR012319">
    <property type="entry name" value="FPG_cat"/>
</dbReference>
<evidence type="ECO:0000256" key="6">
    <source>
        <dbReference type="ARBA" id="ARBA00012720"/>
    </source>
</evidence>
<evidence type="ECO:0000256" key="12">
    <source>
        <dbReference type="ARBA" id="ARBA00022833"/>
    </source>
</evidence>
<dbReference type="Gene3D" id="3.20.190.10">
    <property type="entry name" value="MutM-like, N-terminal"/>
    <property type="match status" value="1"/>
</dbReference>
<dbReference type="EC" id="3.2.2.23" evidence="5"/>
<accession>A0A520N1S7</accession>
<evidence type="ECO:0000256" key="20">
    <source>
        <dbReference type="PROSITE-ProRule" id="PRU00391"/>
    </source>
</evidence>
<feature type="domain" description="FPG-type" evidence="21">
    <location>
        <begin position="235"/>
        <end position="269"/>
    </location>
</feature>
<evidence type="ECO:0000256" key="3">
    <source>
        <dbReference type="ARBA" id="ARBA00009409"/>
    </source>
</evidence>
<evidence type="ECO:0000256" key="9">
    <source>
        <dbReference type="ARBA" id="ARBA00022763"/>
    </source>
</evidence>